<dbReference type="EMBL" id="JAAIUW010000008">
    <property type="protein sequence ID" value="KAF7820947.1"/>
    <property type="molecule type" value="Genomic_DNA"/>
</dbReference>
<dbReference type="AlphaFoldDB" id="A0A834TF16"/>
<protein>
    <submittedName>
        <fullName evidence="1">Uncharacterized protein</fullName>
    </submittedName>
</protein>
<comment type="caution">
    <text evidence="1">The sequence shown here is derived from an EMBL/GenBank/DDBJ whole genome shotgun (WGS) entry which is preliminary data.</text>
</comment>
<dbReference type="Proteomes" id="UP000634136">
    <property type="component" value="Unassembled WGS sequence"/>
</dbReference>
<proteinExistence type="predicted"/>
<evidence type="ECO:0000313" key="1">
    <source>
        <dbReference type="EMBL" id="KAF7820947.1"/>
    </source>
</evidence>
<name>A0A834TF16_9FABA</name>
<sequence length="157" mass="17227">MDDTNNVVPLVFAKPRNINAVKPWYPLAMKKTPLPMAEPPKPPGHLKLSQKLAMVGANKGNAPLLGASQFATCTALVCHTIWNNFPLLYRVVALVPRQYVAPTLSSMSLAPQHNPWCNNPLLLNKRIDTIITLINHGLPAYNHTHNSGSHTCTPIVN</sequence>
<evidence type="ECO:0000313" key="2">
    <source>
        <dbReference type="Proteomes" id="UP000634136"/>
    </source>
</evidence>
<accession>A0A834TF16</accession>
<organism evidence="1 2">
    <name type="scientific">Senna tora</name>
    <dbReference type="NCBI Taxonomy" id="362788"/>
    <lineage>
        <taxon>Eukaryota</taxon>
        <taxon>Viridiplantae</taxon>
        <taxon>Streptophyta</taxon>
        <taxon>Embryophyta</taxon>
        <taxon>Tracheophyta</taxon>
        <taxon>Spermatophyta</taxon>
        <taxon>Magnoliopsida</taxon>
        <taxon>eudicotyledons</taxon>
        <taxon>Gunneridae</taxon>
        <taxon>Pentapetalae</taxon>
        <taxon>rosids</taxon>
        <taxon>fabids</taxon>
        <taxon>Fabales</taxon>
        <taxon>Fabaceae</taxon>
        <taxon>Caesalpinioideae</taxon>
        <taxon>Cassia clade</taxon>
        <taxon>Senna</taxon>
    </lineage>
</organism>
<reference evidence="1" key="1">
    <citation type="submission" date="2020-09" db="EMBL/GenBank/DDBJ databases">
        <title>Genome-Enabled Discovery of Anthraquinone Biosynthesis in Senna tora.</title>
        <authorList>
            <person name="Kang S.-H."/>
            <person name="Pandey R.P."/>
            <person name="Lee C.-M."/>
            <person name="Sim J.-S."/>
            <person name="Jeong J.-T."/>
            <person name="Choi B.-S."/>
            <person name="Jung M."/>
            <person name="Ginzburg D."/>
            <person name="Zhao K."/>
            <person name="Won S.Y."/>
            <person name="Oh T.-J."/>
            <person name="Yu Y."/>
            <person name="Kim N.-H."/>
            <person name="Lee O.R."/>
            <person name="Lee T.-H."/>
            <person name="Bashyal P."/>
            <person name="Kim T.-S."/>
            <person name="Lee W.-H."/>
            <person name="Kawkins C."/>
            <person name="Kim C.-K."/>
            <person name="Kim J.S."/>
            <person name="Ahn B.O."/>
            <person name="Rhee S.Y."/>
            <person name="Sohng J.K."/>
        </authorList>
    </citation>
    <scope>NUCLEOTIDE SEQUENCE</scope>
    <source>
        <tissue evidence="1">Leaf</tissue>
    </source>
</reference>
<keyword evidence="2" id="KW-1185">Reference proteome</keyword>
<gene>
    <name evidence="1" type="ORF">G2W53_026402</name>
</gene>